<evidence type="ECO:0000256" key="11">
    <source>
        <dbReference type="ARBA" id="ARBA00047944"/>
    </source>
</evidence>
<protein>
    <recommendedName>
        <fullName evidence="4 12">Ribosomal RNA small subunit methyltransferase E</fullName>
        <ecNumber evidence="3 12">2.1.1.193</ecNumber>
    </recommendedName>
</protein>
<dbReference type="GO" id="GO:0005737">
    <property type="term" value="C:cytoplasm"/>
    <property type="evidence" value="ECO:0007669"/>
    <property type="project" value="UniProtKB-SubCell"/>
</dbReference>
<dbReference type="KEGG" id="acoa:RB602_14325"/>
<dbReference type="InterPro" id="IPR006700">
    <property type="entry name" value="RsmE"/>
</dbReference>
<comment type="similarity">
    <text evidence="2 12">Belongs to the RNA methyltransferase RsmE family.</text>
</comment>
<comment type="function">
    <text evidence="10 12">Specifically methylates the N3 position of the uracil ring of uridine 1498 (m3U1498) in 16S rRNA. Acts on the fully assembled 30S ribosomal subunit.</text>
</comment>
<sequence>MPATPAWPPKSVPRLYVPDRDLEVGSEMVLDDQHGHYLANVMRLRVDAQVMLFDNETGEYLASITEVKKSAVTIIIEEWMRERESVPDLWLCAAPIKKDRWHFMAEKACELGIDRFCPVRTERTISDRIRMDKLEAHMIEAAEQCERTALPSIAEIQDLPDMLAQWPEGRHIFFADERLFERGQGSFRKALVDHPGPAAILIGPEGGFTDKENLMIRQHAQSVAVSLGPRILRAETAALAAISLWMSGRGDWTPES</sequence>
<dbReference type="GO" id="GO:0070475">
    <property type="term" value="P:rRNA base methylation"/>
    <property type="evidence" value="ECO:0007669"/>
    <property type="project" value="TreeGrafter"/>
</dbReference>
<dbReference type="InterPro" id="IPR046887">
    <property type="entry name" value="RsmE_PUA-like"/>
</dbReference>
<dbReference type="PIRSF" id="PIRSF015601">
    <property type="entry name" value="MTase_slr0722"/>
    <property type="match status" value="1"/>
</dbReference>
<dbReference type="PANTHER" id="PTHR30027">
    <property type="entry name" value="RIBOSOMAL RNA SMALL SUBUNIT METHYLTRANSFERASE E"/>
    <property type="match status" value="1"/>
</dbReference>
<reference evidence="15 16" key="1">
    <citation type="submission" date="2023-10" db="EMBL/GenBank/DDBJ databases">
        <title>Complete genome sequence of a Sphingomonadaceae bacterium.</title>
        <authorList>
            <person name="Yan C."/>
        </authorList>
    </citation>
    <scope>NUCLEOTIDE SEQUENCE [LARGE SCALE GENOMIC DNA]</scope>
    <source>
        <strain evidence="15 16">SCSIO 66989</strain>
    </source>
</reference>
<dbReference type="InterPro" id="IPR029028">
    <property type="entry name" value="Alpha/beta_knot_MTases"/>
</dbReference>
<gene>
    <name evidence="15" type="ORF">RB602_14325</name>
</gene>
<dbReference type="Gene3D" id="2.40.240.20">
    <property type="entry name" value="Hypothetical PUA domain-like, domain 1"/>
    <property type="match status" value="1"/>
</dbReference>
<evidence type="ECO:0000256" key="9">
    <source>
        <dbReference type="ARBA" id="ARBA00022691"/>
    </source>
</evidence>
<keyword evidence="7 12" id="KW-0489">Methyltransferase</keyword>
<dbReference type="NCBIfam" id="TIGR00046">
    <property type="entry name" value="RsmE family RNA methyltransferase"/>
    <property type="match status" value="1"/>
</dbReference>
<evidence type="ECO:0000256" key="12">
    <source>
        <dbReference type="PIRNR" id="PIRNR015601"/>
    </source>
</evidence>
<proteinExistence type="inferred from homology"/>
<keyword evidence="16" id="KW-1185">Reference proteome</keyword>
<dbReference type="EC" id="2.1.1.193" evidence="3 12"/>
<keyword evidence="8 12" id="KW-0808">Transferase</keyword>
<name>A0AA97F819_9SPHN</name>
<dbReference type="SUPFAM" id="SSF88697">
    <property type="entry name" value="PUA domain-like"/>
    <property type="match status" value="1"/>
</dbReference>
<comment type="subcellular location">
    <subcellularLocation>
        <location evidence="1 12">Cytoplasm</location>
    </subcellularLocation>
</comment>
<dbReference type="Pfam" id="PF04452">
    <property type="entry name" value="Methyltrans_RNA"/>
    <property type="match status" value="1"/>
</dbReference>
<evidence type="ECO:0000256" key="8">
    <source>
        <dbReference type="ARBA" id="ARBA00022679"/>
    </source>
</evidence>
<evidence type="ECO:0000256" key="7">
    <source>
        <dbReference type="ARBA" id="ARBA00022603"/>
    </source>
</evidence>
<dbReference type="InterPro" id="IPR015947">
    <property type="entry name" value="PUA-like_sf"/>
</dbReference>
<evidence type="ECO:0000256" key="1">
    <source>
        <dbReference type="ARBA" id="ARBA00004496"/>
    </source>
</evidence>
<accession>A0AA97F819</accession>
<evidence type="ECO:0000256" key="5">
    <source>
        <dbReference type="ARBA" id="ARBA00022490"/>
    </source>
</evidence>
<keyword evidence="9 12" id="KW-0949">S-adenosyl-L-methionine</keyword>
<dbReference type="GO" id="GO:0070042">
    <property type="term" value="F:rRNA (uridine-N3-)-methyltransferase activity"/>
    <property type="evidence" value="ECO:0007669"/>
    <property type="project" value="TreeGrafter"/>
</dbReference>
<dbReference type="EMBL" id="CP136594">
    <property type="protein sequence ID" value="WOE74993.1"/>
    <property type="molecule type" value="Genomic_DNA"/>
</dbReference>
<feature type="domain" description="Ribosomal RNA small subunit methyltransferase E PUA-like" evidence="14">
    <location>
        <begin position="30"/>
        <end position="77"/>
    </location>
</feature>
<dbReference type="InterPro" id="IPR029026">
    <property type="entry name" value="tRNA_m1G_MTases_N"/>
</dbReference>
<evidence type="ECO:0000256" key="6">
    <source>
        <dbReference type="ARBA" id="ARBA00022552"/>
    </source>
</evidence>
<dbReference type="InterPro" id="IPR046886">
    <property type="entry name" value="RsmE_MTase_dom"/>
</dbReference>
<organism evidence="15 16">
    <name type="scientific">Alterisphingorhabdus coralli</name>
    <dbReference type="NCBI Taxonomy" id="3071408"/>
    <lineage>
        <taxon>Bacteria</taxon>
        <taxon>Pseudomonadati</taxon>
        <taxon>Pseudomonadota</taxon>
        <taxon>Alphaproteobacteria</taxon>
        <taxon>Sphingomonadales</taxon>
        <taxon>Sphingomonadaceae</taxon>
        <taxon>Alterisphingorhabdus (ex Yan et al. 2024)</taxon>
    </lineage>
</organism>
<evidence type="ECO:0000256" key="2">
    <source>
        <dbReference type="ARBA" id="ARBA00005528"/>
    </source>
</evidence>
<dbReference type="Pfam" id="PF20260">
    <property type="entry name" value="PUA_4"/>
    <property type="match status" value="1"/>
</dbReference>
<evidence type="ECO:0000313" key="15">
    <source>
        <dbReference type="EMBL" id="WOE74993.1"/>
    </source>
</evidence>
<dbReference type="CDD" id="cd18084">
    <property type="entry name" value="RsmE-like"/>
    <property type="match status" value="1"/>
</dbReference>
<dbReference type="AlphaFoldDB" id="A0AA97F819"/>
<evidence type="ECO:0000259" key="13">
    <source>
        <dbReference type="Pfam" id="PF04452"/>
    </source>
</evidence>
<dbReference type="NCBIfam" id="NF008696">
    <property type="entry name" value="PRK11713.3-5"/>
    <property type="match status" value="1"/>
</dbReference>
<evidence type="ECO:0000313" key="16">
    <source>
        <dbReference type="Proteomes" id="UP001302429"/>
    </source>
</evidence>
<comment type="catalytic activity">
    <reaction evidence="11 12">
        <text>uridine(1498) in 16S rRNA + S-adenosyl-L-methionine = N(3)-methyluridine(1498) in 16S rRNA + S-adenosyl-L-homocysteine + H(+)</text>
        <dbReference type="Rhea" id="RHEA:42920"/>
        <dbReference type="Rhea" id="RHEA-COMP:10283"/>
        <dbReference type="Rhea" id="RHEA-COMP:10284"/>
        <dbReference type="ChEBI" id="CHEBI:15378"/>
        <dbReference type="ChEBI" id="CHEBI:57856"/>
        <dbReference type="ChEBI" id="CHEBI:59789"/>
        <dbReference type="ChEBI" id="CHEBI:65315"/>
        <dbReference type="ChEBI" id="CHEBI:74502"/>
        <dbReference type="EC" id="2.1.1.193"/>
    </reaction>
</comment>
<keyword evidence="6 12" id="KW-0698">rRNA processing</keyword>
<evidence type="ECO:0000256" key="4">
    <source>
        <dbReference type="ARBA" id="ARBA00013673"/>
    </source>
</evidence>
<evidence type="ECO:0000259" key="14">
    <source>
        <dbReference type="Pfam" id="PF20260"/>
    </source>
</evidence>
<dbReference type="SUPFAM" id="SSF75217">
    <property type="entry name" value="alpha/beta knot"/>
    <property type="match status" value="1"/>
</dbReference>
<evidence type="ECO:0000256" key="10">
    <source>
        <dbReference type="ARBA" id="ARBA00025699"/>
    </source>
</evidence>
<evidence type="ECO:0000256" key="3">
    <source>
        <dbReference type="ARBA" id="ARBA00012328"/>
    </source>
</evidence>
<dbReference type="RefSeq" id="WP_317081505.1">
    <property type="nucleotide sequence ID" value="NZ_CP136594.1"/>
</dbReference>
<dbReference type="Proteomes" id="UP001302429">
    <property type="component" value="Chromosome"/>
</dbReference>
<feature type="domain" description="Ribosomal RNA small subunit methyltransferase E methyltransferase" evidence="13">
    <location>
        <begin position="88"/>
        <end position="245"/>
    </location>
</feature>
<dbReference type="Gene3D" id="3.40.1280.10">
    <property type="match status" value="1"/>
</dbReference>
<dbReference type="PANTHER" id="PTHR30027:SF3">
    <property type="entry name" value="16S RRNA (URACIL(1498)-N(3))-METHYLTRANSFERASE"/>
    <property type="match status" value="1"/>
</dbReference>
<keyword evidence="5 12" id="KW-0963">Cytoplasm</keyword>